<dbReference type="PANTHER" id="PTHR31300">
    <property type="entry name" value="LIPASE"/>
    <property type="match status" value="1"/>
</dbReference>
<dbReference type="Proteomes" id="UP000825729">
    <property type="component" value="Unassembled WGS sequence"/>
</dbReference>
<proteinExistence type="predicted"/>
<name>A0AAV7FBK2_ARIFI</name>
<organism evidence="1 2">
    <name type="scientific">Aristolochia fimbriata</name>
    <name type="common">White veined hardy Dutchman's pipe vine</name>
    <dbReference type="NCBI Taxonomy" id="158543"/>
    <lineage>
        <taxon>Eukaryota</taxon>
        <taxon>Viridiplantae</taxon>
        <taxon>Streptophyta</taxon>
        <taxon>Embryophyta</taxon>
        <taxon>Tracheophyta</taxon>
        <taxon>Spermatophyta</taxon>
        <taxon>Magnoliopsida</taxon>
        <taxon>Magnoliidae</taxon>
        <taxon>Piperales</taxon>
        <taxon>Aristolochiaceae</taxon>
        <taxon>Aristolochia</taxon>
    </lineage>
</organism>
<evidence type="ECO:0000313" key="1">
    <source>
        <dbReference type="EMBL" id="KAG9457157.1"/>
    </source>
</evidence>
<dbReference type="Pfam" id="PF04788">
    <property type="entry name" value="DUF620"/>
    <property type="match status" value="1"/>
</dbReference>
<sequence>MKKLCPNFDREDGLETVLEVPIPDEMLANMGSNNALRWHNMRMLMKSHATGDKTSGNASRKAELLLLLNIVGSPLIPLPVQSDQAPTRPIKDCSFEASTAKYIIQQYIAATGGPAALNSVRSMYAIGKVKMSASEFHLGDESVRLRGKAEVGGFVLWQKNPDLWYLELVLSGYKVSAGSDGKVTWRQFASQQSHASRGPPRPLRRSLQGLDPRSTANLFADAVCIGEKTINNEDCFILKLEANPETLQARSTSSFEIIHHTLWGYFSQRTGLLIQFEDSHLLRMNGKRNESVFWENSMESIIEDYRYIDGIKIAHRGRTQVTLFRYGEGSANHKRKMEEVWEIEEVDFNIWGLSMDCFLAPSDLKKDLDAGENPLG</sequence>
<gene>
    <name evidence="1" type="ORF">H6P81_001665</name>
</gene>
<evidence type="ECO:0000313" key="2">
    <source>
        <dbReference type="Proteomes" id="UP000825729"/>
    </source>
</evidence>
<dbReference type="AlphaFoldDB" id="A0AAV7FBK2"/>
<dbReference type="PANTHER" id="PTHR31300:SF9">
    <property type="entry name" value="SPINDLE ASSEMBLY ABNORMAL PROTEIN (DUF620)"/>
    <property type="match status" value="1"/>
</dbReference>
<protein>
    <recommendedName>
        <fullName evidence="3">DUF620 domain-containing protein</fullName>
    </recommendedName>
</protein>
<comment type="caution">
    <text evidence="1">The sequence shown here is derived from an EMBL/GenBank/DDBJ whole genome shotgun (WGS) entry which is preliminary data.</text>
</comment>
<keyword evidence="2" id="KW-1185">Reference proteome</keyword>
<dbReference type="EMBL" id="JAINDJ010000002">
    <property type="protein sequence ID" value="KAG9457157.1"/>
    <property type="molecule type" value="Genomic_DNA"/>
</dbReference>
<reference evidence="1 2" key="1">
    <citation type="submission" date="2021-07" db="EMBL/GenBank/DDBJ databases">
        <title>The Aristolochia fimbriata genome: insights into angiosperm evolution, floral development and chemical biosynthesis.</title>
        <authorList>
            <person name="Jiao Y."/>
        </authorList>
    </citation>
    <scope>NUCLEOTIDE SEQUENCE [LARGE SCALE GENOMIC DNA]</scope>
    <source>
        <strain evidence="1">IBCAS-2021</strain>
        <tissue evidence="1">Leaf</tissue>
    </source>
</reference>
<evidence type="ECO:0008006" key="3">
    <source>
        <dbReference type="Google" id="ProtNLM"/>
    </source>
</evidence>
<dbReference type="InterPro" id="IPR006873">
    <property type="entry name" value="DUF620"/>
</dbReference>
<accession>A0AAV7FBK2</accession>